<sequence length="142" mass="14617">MPFDRVAALAVSVAVPVLALPVLALPVLAVALSAPAAAQNAADGERQYRARCASCHSTEAGQNRVGPHLAGILGRTAGSVEGARYSAAMKDSGIVWDAEQLDAYLANPRQVVPGTSMPVGVPNAGQRAQIIDYLRTLSGSAR</sequence>
<dbReference type="STRING" id="1207063.P24_01710"/>
<comment type="caution">
    <text evidence="8">The sequence shown here is derived from an EMBL/GenBank/DDBJ whole genome shotgun (WGS) entry which is preliminary data.</text>
</comment>
<keyword evidence="5 6" id="KW-0408">Iron</keyword>
<proteinExistence type="predicted"/>
<dbReference type="PANTHER" id="PTHR11961">
    <property type="entry name" value="CYTOCHROME C"/>
    <property type="match status" value="1"/>
</dbReference>
<keyword evidence="3 6" id="KW-0479">Metal-binding</keyword>
<dbReference type="AlphaFoldDB" id="K2JWM9"/>
<organism evidence="8 9">
    <name type="scientific">Oceanibaculum indicum P24</name>
    <dbReference type="NCBI Taxonomy" id="1207063"/>
    <lineage>
        <taxon>Bacteria</taxon>
        <taxon>Pseudomonadati</taxon>
        <taxon>Pseudomonadota</taxon>
        <taxon>Alphaproteobacteria</taxon>
        <taxon>Rhodospirillales</taxon>
        <taxon>Oceanibaculaceae</taxon>
        <taxon>Oceanibaculum</taxon>
    </lineage>
</organism>
<keyword evidence="9" id="KW-1185">Reference proteome</keyword>
<keyword evidence="1" id="KW-0813">Transport</keyword>
<feature type="domain" description="Cytochrome c" evidence="7">
    <location>
        <begin position="39"/>
        <end position="138"/>
    </location>
</feature>
<evidence type="ECO:0000256" key="1">
    <source>
        <dbReference type="ARBA" id="ARBA00022448"/>
    </source>
</evidence>
<evidence type="ECO:0000313" key="8">
    <source>
        <dbReference type="EMBL" id="EKE79027.1"/>
    </source>
</evidence>
<evidence type="ECO:0000256" key="6">
    <source>
        <dbReference type="PROSITE-ProRule" id="PRU00433"/>
    </source>
</evidence>
<dbReference type="GO" id="GO:0009055">
    <property type="term" value="F:electron transfer activity"/>
    <property type="evidence" value="ECO:0007669"/>
    <property type="project" value="InterPro"/>
</dbReference>
<gene>
    <name evidence="8" type="ORF">P24_01710</name>
</gene>
<dbReference type="Pfam" id="PF00034">
    <property type="entry name" value="Cytochrom_C"/>
    <property type="match status" value="1"/>
</dbReference>
<evidence type="ECO:0000256" key="2">
    <source>
        <dbReference type="ARBA" id="ARBA00022617"/>
    </source>
</evidence>
<evidence type="ECO:0000256" key="4">
    <source>
        <dbReference type="ARBA" id="ARBA00022982"/>
    </source>
</evidence>
<evidence type="ECO:0000256" key="5">
    <source>
        <dbReference type="ARBA" id="ARBA00023004"/>
    </source>
</evidence>
<dbReference type="PROSITE" id="PS51007">
    <property type="entry name" value="CYTC"/>
    <property type="match status" value="1"/>
</dbReference>
<dbReference type="Gene3D" id="1.10.760.10">
    <property type="entry name" value="Cytochrome c-like domain"/>
    <property type="match status" value="1"/>
</dbReference>
<keyword evidence="2 6" id="KW-0349">Heme</keyword>
<evidence type="ECO:0000256" key="3">
    <source>
        <dbReference type="ARBA" id="ARBA00022723"/>
    </source>
</evidence>
<evidence type="ECO:0000313" key="9">
    <source>
        <dbReference type="Proteomes" id="UP000006746"/>
    </source>
</evidence>
<name>K2JWM9_9PROT</name>
<dbReference type="PRINTS" id="PR00604">
    <property type="entry name" value="CYTCHRMECIAB"/>
</dbReference>
<dbReference type="InterPro" id="IPR002327">
    <property type="entry name" value="Cyt_c_1A/1B"/>
</dbReference>
<protein>
    <submittedName>
        <fullName evidence="8">Cytochrome c class I</fullName>
    </submittedName>
</protein>
<dbReference type="GO" id="GO:0046872">
    <property type="term" value="F:metal ion binding"/>
    <property type="evidence" value="ECO:0007669"/>
    <property type="project" value="UniProtKB-KW"/>
</dbReference>
<dbReference type="Proteomes" id="UP000006746">
    <property type="component" value="Unassembled WGS sequence"/>
</dbReference>
<dbReference type="SUPFAM" id="SSF46626">
    <property type="entry name" value="Cytochrome c"/>
    <property type="match status" value="1"/>
</dbReference>
<dbReference type="InterPro" id="IPR009056">
    <property type="entry name" value="Cyt_c-like_dom"/>
</dbReference>
<accession>K2JWM9</accession>
<dbReference type="GO" id="GO:0020037">
    <property type="term" value="F:heme binding"/>
    <property type="evidence" value="ECO:0007669"/>
    <property type="project" value="InterPro"/>
</dbReference>
<dbReference type="eggNOG" id="COG3474">
    <property type="taxonomic scope" value="Bacteria"/>
</dbReference>
<dbReference type="EMBL" id="AMRL01000001">
    <property type="protein sequence ID" value="EKE79027.1"/>
    <property type="molecule type" value="Genomic_DNA"/>
</dbReference>
<keyword evidence="4" id="KW-0249">Electron transport</keyword>
<reference evidence="8 9" key="1">
    <citation type="journal article" date="2012" name="J. Bacteriol.">
        <title>Genome Sequence of Oceanibaculum indicum Type Strain P24.</title>
        <authorList>
            <person name="Lai Q."/>
            <person name="Shao Z."/>
        </authorList>
    </citation>
    <scope>NUCLEOTIDE SEQUENCE [LARGE SCALE GENOMIC DNA]</scope>
    <source>
        <strain evidence="8 9">P24</strain>
    </source>
</reference>
<dbReference type="RefSeq" id="WP_008942961.1">
    <property type="nucleotide sequence ID" value="NZ_AMRL01000001.1"/>
</dbReference>
<dbReference type="InterPro" id="IPR036909">
    <property type="entry name" value="Cyt_c-like_dom_sf"/>
</dbReference>
<evidence type="ECO:0000259" key="7">
    <source>
        <dbReference type="PROSITE" id="PS51007"/>
    </source>
</evidence>